<comment type="subcellular location">
    <subcellularLocation>
        <location evidence="1">Cytoplasm</location>
        <location evidence="1">Cytoskeleton</location>
    </subcellularLocation>
</comment>
<dbReference type="InterPro" id="IPR051483">
    <property type="entry name" value="MAP7_domain-containing"/>
</dbReference>
<feature type="compositionally biased region" description="Low complexity" evidence="6">
    <location>
        <begin position="155"/>
        <end position="169"/>
    </location>
</feature>
<dbReference type="AlphaFoldDB" id="A0A3M7P4B8"/>
<feature type="compositionally biased region" description="Polar residues" evidence="6">
    <location>
        <begin position="462"/>
        <end position="473"/>
    </location>
</feature>
<comment type="similarity">
    <text evidence="2">Belongs to the MAP7 family.</text>
</comment>
<evidence type="ECO:0000256" key="4">
    <source>
        <dbReference type="ARBA" id="ARBA00023054"/>
    </source>
</evidence>
<name>A0A3M7P4B8_BRAPC</name>
<keyword evidence="3" id="KW-0963">Cytoplasm</keyword>
<evidence type="ECO:0000256" key="5">
    <source>
        <dbReference type="ARBA" id="ARBA00023212"/>
    </source>
</evidence>
<reference evidence="7 8" key="1">
    <citation type="journal article" date="2018" name="Sci. Rep.">
        <title>Genomic signatures of local adaptation to the degree of environmental predictability in rotifers.</title>
        <authorList>
            <person name="Franch-Gras L."/>
            <person name="Hahn C."/>
            <person name="Garcia-Roger E.M."/>
            <person name="Carmona M.J."/>
            <person name="Serra M."/>
            <person name="Gomez A."/>
        </authorList>
    </citation>
    <scope>NUCLEOTIDE SEQUENCE [LARGE SCALE GENOMIC DNA]</scope>
    <source>
        <strain evidence="7">HYR1</strain>
    </source>
</reference>
<evidence type="ECO:0000313" key="7">
    <source>
        <dbReference type="EMBL" id="RMZ93918.1"/>
    </source>
</evidence>
<feature type="region of interest" description="Disordered" evidence="6">
    <location>
        <begin position="1"/>
        <end position="199"/>
    </location>
</feature>
<feature type="compositionally biased region" description="Low complexity" evidence="6">
    <location>
        <begin position="424"/>
        <end position="451"/>
    </location>
</feature>
<proteinExistence type="inferred from homology"/>
<dbReference type="GO" id="GO:0000226">
    <property type="term" value="P:microtubule cytoskeleton organization"/>
    <property type="evidence" value="ECO:0007669"/>
    <property type="project" value="InterPro"/>
</dbReference>
<sequence length="473" mass="52932">MSAEPTSSVSEPQPAKHSSKTLPAHLQSFVNRLSMPKKSQASESSTARSSTPQPTPDDTLLVSKKSGTKPPVKQQQIDSATIKKTKPKSTNRKPIDSKTLTKRSTMTNSQSMNVINQSNGHSVKAAVSTCNLSEESKPSENGVAETKEEEDRASSGDPSKSVQSSSSSSGKTQEEEEYKRKLEEKRREAREKAAREAELERQRLEALRLEEEEKRRQEEEEQMRLIQLAREQEEERLRVAIQQEQERRDKEENDRRVKEEAERKARVDAERQERERLEKARKDEEERLERKKKVDMIMRRVQNKDENGSSNDLVKSNSNLNLLMTTSNNDLSNVLGTHNHTSSMTTSMIEHGGSSESKIKTPLLQSILSKTRINTILNKYADDPVLSSSTLSLIAQNGSQKSQQGKSEEKVEFNLQLNEVNVEVNEAECPPSTESNSSASSASSPVSTTSAENNDMNHQDDLSLSPSNEPITA</sequence>
<evidence type="ECO:0000313" key="8">
    <source>
        <dbReference type="Proteomes" id="UP000276133"/>
    </source>
</evidence>
<comment type="caution">
    <text evidence="7">The sequence shown here is derived from an EMBL/GenBank/DDBJ whole genome shotgun (WGS) entry which is preliminary data.</text>
</comment>
<evidence type="ECO:0000256" key="6">
    <source>
        <dbReference type="SAM" id="MobiDB-lite"/>
    </source>
</evidence>
<keyword evidence="8" id="KW-1185">Reference proteome</keyword>
<feature type="compositionally biased region" description="Polar residues" evidence="6">
    <location>
        <begin position="1"/>
        <end position="11"/>
    </location>
</feature>
<evidence type="ECO:0000256" key="2">
    <source>
        <dbReference type="ARBA" id="ARBA00007525"/>
    </source>
</evidence>
<accession>A0A3M7P4B8</accession>
<feature type="compositionally biased region" description="Basic and acidic residues" evidence="6">
    <location>
        <begin position="145"/>
        <end position="154"/>
    </location>
</feature>
<feature type="compositionally biased region" description="Basic and acidic residues" evidence="6">
    <location>
        <begin position="177"/>
        <end position="199"/>
    </location>
</feature>
<gene>
    <name evidence="7" type="ORF">BpHYR1_052433</name>
</gene>
<feature type="compositionally biased region" description="Polar residues" evidence="6">
    <location>
        <begin position="102"/>
        <end position="121"/>
    </location>
</feature>
<dbReference type="GO" id="GO:0015630">
    <property type="term" value="C:microtubule cytoskeleton"/>
    <property type="evidence" value="ECO:0007669"/>
    <property type="project" value="InterPro"/>
</dbReference>
<dbReference type="PANTHER" id="PTHR15073">
    <property type="entry name" value="MICROTUBULE-ASSOCIATED PROTEIN"/>
    <property type="match status" value="1"/>
</dbReference>
<keyword evidence="5" id="KW-0206">Cytoskeleton</keyword>
<protein>
    <submittedName>
        <fullName evidence="7">Ensconsin-like isoform X22</fullName>
    </submittedName>
</protein>
<evidence type="ECO:0000256" key="1">
    <source>
        <dbReference type="ARBA" id="ARBA00004245"/>
    </source>
</evidence>
<dbReference type="STRING" id="10195.A0A3M7P4B8"/>
<evidence type="ECO:0000256" key="3">
    <source>
        <dbReference type="ARBA" id="ARBA00022490"/>
    </source>
</evidence>
<keyword evidence="4" id="KW-0175">Coiled coil</keyword>
<feature type="region of interest" description="Disordered" evidence="6">
    <location>
        <begin position="242"/>
        <end position="287"/>
    </location>
</feature>
<feature type="region of interest" description="Disordered" evidence="6">
    <location>
        <begin position="424"/>
        <end position="473"/>
    </location>
</feature>
<dbReference type="Proteomes" id="UP000276133">
    <property type="component" value="Unassembled WGS sequence"/>
</dbReference>
<dbReference type="Pfam" id="PF05672">
    <property type="entry name" value="MAP7"/>
    <property type="match status" value="1"/>
</dbReference>
<organism evidence="7 8">
    <name type="scientific">Brachionus plicatilis</name>
    <name type="common">Marine rotifer</name>
    <name type="synonym">Brachionus muelleri</name>
    <dbReference type="NCBI Taxonomy" id="10195"/>
    <lineage>
        <taxon>Eukaryota</taxon>
        <taxon>Metazoa</taxon>
        <taxon>Spiralia</taxon>
        <taxon>Gnathifera</taxon>
        <taxon>Rotifera</taxon>
        <taxon>Eurotatoria</taxon>
        <taxon>Monogononta</taxon>
        <taxon>Pseudotrocha</taxon>
        <taxon>Ploima</taxon>
        <taxon>Brachionidae</taxon>
        <taxon>Brachionus</taxon>
    </lineage>
</organism>
<dbReference type="EMBL" id="REGN01013451">
    <property type="protein sequence ID" value="RMZ93918.1"/>
    <property type="molecule type" value="Genomic_DNA"/>
</dbReference>
<dbReference type="PANTHER" id="PTHR15073:SF1">
    <property type="entry name" value="RETICULOCYTE-BINDING PROTEIN HOMOLOG 2A"/>
    <property type="match status" value="1"/>
</dbReference>
<dbReference type="InterPro" id="IPR008604">
    <property type="entry name" value="MAP7_fam"/>
</dbReference>
<feature type="compositionally biased region" description="Low complexity" evidence="6">
    <location>
        <begin position="39"/>
        <end position="51"/>
    </location>
</feature>